<dbReference type="PANTHER" id="PTHR32063">
    <property type="match status" value="1"/>
</dbReference>
<feature type="transmembrane region" description="Helical" evidence="1">
    <location>
        <begin position="1010"/>
        <end position="1038"/>
    </location>
</feature>
<feature type="transmembrane region" description="Helical" evidence="1">
    <location>
        <begin position="423"/>
        <end position="447"/>
    </location>
</feature>
<evidence type="ECO:0000256" key="1">
    <source>
        <dbReference type="SAM" id="Phobius"/>
    </source>
</evidence>
<dbReference type="Gene3D" id="3.30.2090.10">
    <property type="entry name" value="Multidrug efflux transporter AcrB TolC docking domain, DN and DC subdomains"/>
    <property type="match status" value="3"/>
</dbReference>
<feature type="transmembrane region" description="Helical" evidence="1">
    <location>
        <begin position="500"/>
        <end position="527"/>
    </location>
</feature>
<dbReference type="Gene3D" id="3.30.70.1430">
    <property type="entry name" value="Multidrug efflux transporter AcrB pore domain"/>
    <property type="match status" value="2"/>
</dbReference>
<keyword evidence="1" id="KW-1133">Transmembrane helix</keyword>
<gene>
    <name evidence="2" type="ORF">KTT_13490</name>
</gene>
<dbReference type="GO" id="GO:0005886">
    <property type="term" value="C:plasma membrane"/>
    <property type="evidence" value="ECO:0007669"/>
    <property type="project" value="TreeGrafter"/>
</dbReference>
<dbReference type="Pfam" id="PF00873">
    <property type="entry name" value="ACR_tran"/>
    <property type="match status" value="2"/>
</dbReference>
<feature type="transmembrane region" description="Helical" evidence="1">
    <location>
        <begin position="371"/>
        <end position="390"/>
    </location>
</feature>
<feature type="transmembrane region" description="Helical" evidence="1">
    <location>
        <begin position="911"/>
        <end position="935"/>
    </location>
</feature>
<dbReference type="OrthoDB" id="8270at2"/>
<keyword evidence="1" id="KW-0472">Membrane</keyword>
<dbReference type="SUPFAM" id="SSF82714">
    <property type="entry name" value="Multidrug efflux transporter AcrB TolC docking domain, DN and DC subdomains"/>
    <property type="match status" value="2"/>
</dbReference>
<dbReference type="EMBL" id="BIFR01000001">
    <property type="protein sequence ID" value="GCE11490.1"/>
    <property type="molecule type" value="Genomic_DNA"/>
</dbReference>
<reference evidence="3" key="1">
    <citation type="submission" date="2018-12" db="EMBL/GenBank/DDBJ databases">
        <title>Tengunoibacter tsumagoiensis gen. nov., sp. nov., Dictyobacter kobayashii sp. nov., D. alpinus sp. nov., and D. joshuensis sp. nov. and description of Dictyobacteraceae fam. nov. within the order Ktedonobacterales isolated from Tengu-no-mugimeshi.</title>
        <authorList>
            <person name="Wang C.M."/>
            <person name="Zheng Y."/>
            <person name="Sakai Y."/>
            <person name="Toyoda A."/>
            <person name="Minakuchi Y."/>
            <person name="Abe K."/>
            <person name="Yokota A."/>
            <person name="Yabe S."/>
        </authorList>
    </citation>
    <scope>NUCLEOTIDE SEQUENCE [LARGE SCALE GENOMIC DNA]</scope>
    <source>
        <strain evidence="3">Uno3</strain>
    </source>
</reference>
<organism evidence="2 3">
    <name type="scientific">Tengunoibacter tsumagoiensis</name>
    <dbReference type="NCBI Taxonomy" id="2014871"/>
    <lineage>
        <taxon>Bacteria</taxon>
        <taxon>Bacillati</taxon>
        <taxon>Chloroflexota</taxon>
        <taxon>Ktedonobacteria</taxon>
        <taxon>Ktedonobacterales</taxon>
        <taxon>Dictyobacteraceae</taxon>
        <taxon>Tengunoibacter</taxon>
    </lineage>
</organism>
<proteinExistence type="predicted"/>
<protein>
    <submittedName>
        <fullName evidence="2">Hydrogenase expression protein</fullName>
    </submittedName>
</protein>
<feature type="transmembrane region" description="Helical" evidence="1">
    <location>
        <begin position="397"/>
        <end position="417"/>
    </location>
</feature>
<dbReference type="Gene3D" id="3.30.70.1320">
    <property type="entry name" value="Multidrug efflux transporter AcrB pore domain like"/>
    <property type="match status" value="2"/>
</dbReference>
<keyword evidence="1" id="KW-0812">Transmembrane</keyword>
<dbReference type="RefSeq" id="WP_126579201.1">
    <property type="nucleotide sequence ID" value="NZ_BIFR01000001.1"/>
</dbReference>
<feature type="transmembrane region" description="Helical" evidence="1">
    <location>
        <begin position="983"/>
        <end position="1004"/>
    </location>
</feature>
<feature type="transmembrane region" description="Helical" evidence="1">
    <location>
        <begin position="468"/>
        <end position="488"/>
    </location>
</feature>
<dbReference type="Gene3D" id="3.30.70.1440">
    <property type="entry name" value="Multidrug efflux transporter AcrB pore domain"/>
    <property type="match status" value="1"/>
</dbReference>
<sequence length="1069" mass="110703">MSFLSRLSMANRSLVALAAIAILLIGAYIIPSLKQELYPSLQFPAVTVVSVYQGASPSIVEQAVTNPVEQSIQGLQGIQQTTSYSNESTSVIIVEFNYGTDLSKAQQDLSGRLSNIQSTLPTNVTPKVQAFNLSDLPIISMAVNADENQQQLALDLKKLAVPELEGINGVATVKVNGVRDQIVNITLDPAKLKATGVSASQVTGALQANNITLPAGELTANGQTLSIRVGNTFKTIDDLANLIVGSSSSASAGAGAGLPGAGAGAGAGFPGAGAGTGTTTAPPTAVAPTFIKLGDVATVKEDLAPSSTITRTNGKESLGISITKTTDGNTVAISKDLHDKLSDIEQKLGHGAKFTVISDQAPQVQQSVDGLVNEGLIGAGFAILIILLFLFSIRSTLVTAISIPLSIMIALIGLWIGNYSLNLFTLGGLTIAVGRVIDDSIVVLENIYRHLNLGDDKKKAVYEGVREVAGAITASTLTTVAVFLPIAFTSGIVGELFKPFSVTVTIALLASLFVALTIIPVLAYWFLKAPKNVQAHNHEEHEKPSVLERIYVSILGWVLKHRAITLVVAVIFFVASMSLAGLLGTNLFDSSSSSSFTITQTLPDNSSIDTTNAAAAKVEAVLHDVSGIKFYQVNVGSSGSFLSTGSTTNKASYTVTTDDNVNTKSVQDTVTNRLKDLTDAGKLVVAASSGGFSSSNLSINVHAGDDATLAAASQQVLDEVAKVPDTTNVASNLSNAAPLIDVHVDPAKAAKFGLTAAQVGQSLRQIYSGSTSTTITLNGNQQQVDVYLGAPANTVEAMKAIPLTTVAGTIPLSTVADVTQTLGPTQITHIAGARTATITADTTSSNTGAITADVTQRLQKLHLPAGASYDLGGISSSQAETFRNLGLAILFAILLVYLIMVATFRSLVQPLILLISIPFAATGSLILMAITHTAIGAPALIGLLMLVGIVVTNAIVLIDLVHQYRDKGLDASQAVLEGGRRRLRPILMTALATILALAPMALGFDKSSGFIAGPLAIVVIGGLTTSTALTLILVPTLYTLVAGGRKKNVAVPPTPPVAEPLPIAAGQAD</sequence>
<dbReference type="InterPro" id="IPR027463">
    <property type="entry name" value="AcrB_DN_DC_subdom"/>
</dbReference>
<evidence type="ECO:0000313" key="3">
    <source>
        <dbReference type="Proteomes" id="UP000287352"/>
    </source>
</evidence>
<dbReference type="SUPFAM" id="SSF82866">
    <property type="entry name" value="Multidrug efflux transporter AcrB transmembrane domain"/>
    <property type="match status" value="2"/>
</dbReference>
<name>A0A401ZXB1_9CHLR</name>
<dbReference type="Gene3D" id="1.20.1640.10">
    <property type="entry name" value="Multidrug efflux transporter AcrB transmembrane domain"/>
    <property type="match status" value="3"/>
</dbReference>
<comment type="caution">
    <text evidence="2">The sequence shown here is derived from an EMBL/GenBank/DDBJ whole genome shotgun (WGS) entry which is preliminary data.</text>
</comment>
<dbReference type="PANTHER" id="PTHR32063:SF0">
    <property type="entry name" value="SWARMING MOTILITY PROTEIN SWRC"/>
    <property type="match status" value="1"/>
</dbReference>
<dbReference type="InterPro" id="IPR001036">
    <property type="entry name" value="Acrflvin-R"/>
</dbReference>
<feature type="transmembrane region" description="Helical" evidence="1">
    <location>
        <begin position="563"/>
        <end position="584"/>
    </location>
</feature>
<dbReference type="AlphaFoldDB" id="A0A401ZXB1"/>
<dbReference type="Proteomes" id="UP000287352">
    <property type="component" value="Unassembled WGS sequence"/>
</dbReference>
<feature type="transmembrane region" description="Helical" evidence="1">
    <location>
        <begin position="885"/>
        <end position="904"/>
    </location>
</feature>
<evidence type="ECO:0000313" key="2">
    <source>
        <dbReference type="EMBL" id="GCE11490.1"/>
    </source>
</evidence>
<dbReference type="PRINTS" id="PR00702">
    <property type="entry name" value="ACRIFLAVINRP"/>
</dbReference>
<dbReference type="GO" id="GO:0042910">
    <property type="term" value="F:xenobiotic transmembrane transporter activity"/>
    <property type="evidence" value="ECO:0007669"/>
    <property type="project" value="TreeGrafter"/>
</dbReference>
<accession>A0A401ZXB1</accession>
<keyword evidence="3" id="KW-1185">Reference proteome</keyword>
<feature type="transmembrane region" description="Helical" evidence="1">
    <location>
        <begin position="941"/>
        <end position="962"/>
    </location>
</feature>
<dbReference type="SUPFAM" id="SSF82693">
    <property type="entry name" value="Multidrug efflux transporter AcrB pore domain, PN1, PN2, PC1 and PC2 subdomains"/>
    <property type="match status" value="2"/>
</dbReference>